<dbReference type="SUPFAM" id="SSF47203">
    <property type="entry name" value="Acyl-CoA dehydrogenase C-terminal domain-like"/>
    <property type="match status" value="1"/>
</dbReference>
<reference evidence="2 3" key="1">
    <citation type="submission" date="2014-06" db="EMBL/GenBank/DDBJ databases">
        <title>Evolutionary Origins and Diversification of the Mycorrhizal Mutualists.</title>
        <authorList>
            <consortium name="DOE Joint Genome Institute"/>
            <consortium name="Mycorrhizal Genomics Consortium"/>
            <person name="Kohler A."/>
            <person name="Kuo A."/>
            <person name="Nagy L.G."/>
            <person name="Floudas D."/>
            <person name="Copeland A."/>
            <person name="Barry K.W."/>
            <person name="Cichocki N."/>
            <person name="Veneault-Fourrey C."/>
            <person name="LaButti K."/>
            <person name="Lindquist E.A."/>
            <person name="Lipzen A."/>
            <person name="Lundell T."/>
            <person name="Morin E."/>
            <person name="Murat C."/>
            <person name="Riley R."/>
            <person name="Ohm R."/>
            <person name="Sun H."/>
            <person name="Tunlid A."/>
            <person name="Henrissat B."/>
            <person name="Grigoriev I.V."/>
            <person name="Hibbett D.S."/>
            <person name="Martin F."/>
        </authorList>
    </citation>
    <scope>NUCLEOTIDE SEQUENCE [LARGE SCALE GENOMIC DNA]</scope>
    <source>
        <strain evidence="2 3">SS14</strain>
    </source>
</reference>
<dbReference type="EMBL" id="KN837115">
    <property type="protein sequence ID" value="KIJ44850.1"/>
    <property type="molecule type" value="Genomic_DNA"/>
</dbReference>
<proteinExistence type="predicted"/>
<gene>
    <name evidence="2" type="ORF">M422DRAFT_167686</name>
</gene>
<dbReference type="Gene3D" id="2.40.110.10">
    <property type="entry name" value="Butyryl-CoA Dehydrogenase, subunit A, domain 2"/>
    <property type="match status" value="1"/>
</dbReference>
<sequence length="586" mass="65911">MQKTASLAQEALFQRELPEGDIAYAERIKLSYSRAKAVTQIYDLSVRDVLELSPKYWEFHTDPILVMDSSVGTLLTIQYNLCLGTLGSYRENRKELQALMTDVLRFRVSGQYCLTEVNHGLNAINIETTATLQPNGDFILHTPHPGAAKYMPPTAPFGIPCVAIVFARLIINGEDHGIRGFVVKLHDGFKMTEGIICRNVQLLPARGASRPVGHSLTYFSEVRLYSNALLGDMRKPKDSRELFFNHIHRVISGTLSMGAVALSALRIGCYIGIAYSLRRNVQVLEGAIWVHRPISSFSTQYIPLLAMVAQSLVFESYGQETYERFVDSKRSITQRHLLAAIFKTTVFRHTLDMLLEIGDRCGAQGLFEANQLSVIHADMRGAAIAEGDILGISIRFAIDIVRNKVQIPAVFYEGELLARHEDSIIAELKILMNSWKNHRSLDAERNLLPHCRGVLEAIGHRCAYEAARSRGLPQPIIDLFVASLFERDAAWYSENAKLSRLQQKKMLLDRATTLYQDLPKFLPLLRVESYITAPIVSEERWNSFVSRLPVFSAKEVGVPFLDLPDQTHFNGMVSVSRKAVEMEKDS</sequence>
<dbReference type="Proteomes" id="UP000054279">
    <property type="component" value="Unassembled WGS sequence"/>
</dbReference>
<dbReference type="GO" id="GO:0005777">
    <property type="term" value="C:peroxisome"/>
    <property type="evidence" value="ECO:0007669"/>
    <property type="project" value="InterPro"/>
</dbReference>
<evidence type="ECO:0000259" key="1">
    <source>
        <dbReference type="Pfam" id="PF22924"/>
    </source>
</evidence>
<accession>A0A0C9W0C0</accession>
<protein>
    <submittedName>
        <fullName evidence="2">Unplaced genomic scaffold SPHSTscaffold_40, whole genome shotgun sequence</fullName>
    </submittedName>
</protein>
<keyword evidence="3" id="KW-1185">Reference proteome</keyword>
<dbReference type="PANTHER" id="PTHR10909:SF382">
    <property type="entry name" value="ACYL-COENZYME A OXIDASE"/>
    <property type="match status" value="1"/>
</dbReference>
<feature type="domain" description="Acyl-CoA oxidase C-alpha1" evidence="1">
    <location>
        <begin position="257"/>
        <end position="389"/>
    </location>
</feature>
<dbReference type="InterPro" id="IPR009100">
    <property type="entry name" value="AcylCoA_DH/oxidase_NM_dom_sf"/>
</dbReference>
<dbReference type="AlphaFoldDB" id="A0A0C9W0C0"/>
<evidence type="ECO:0000313" key="2">
    <source>
        <dbReference type="EMBL" id="KIJ44850.1"/>
    </source>
</evidence>
<dbReference type="Pfam" id="PF22924">
    <property type="entry name" value="ACOX_C_alpha1"/>
    <property type="match status" value="1"/>
</dbReference>
<dbReference type="HOGENOM" id="CLU_028041_1_0_1"/>
<dbReference type="Gene3D" id="1.20.140.10">
    <property type="entry name" value="Butyryl-CoA Dehydrogenase, subunit A, domain 3"/>
    <property type="match status" value="1"/>
</dbReference>
<dbReference type="InterPro" id="IPR036250">
    <property type="entry name" value="AcylCo_DH-like_C"/>
</dbReference>
<dbReference type="GO" id="GO:0005504">
    <property type="term" value="F:fatty acid binding"/>
    <property type="evidence" value="ECO:0007669"/>
    <property type="project" value="TreeGrafter"/>
</dbReference>
<dbReference type="SUPFAM" id="SSF56645">
    <property type="entry name" value="Acyl-CoA dehydrogenase NM domain-like"/>
    <property type="match status" value="1"/>
</dbReference>
<dbReference type="GO" id="GO:0055088">
    <property type="term" value="P:lipid homeostasis"/>
    <property type="evidence" value="ECO:0007669"/>
    <property type="project" value="TreeGrafter"/>
</dbReference>
<dbReference type="InterPro" id="IPR055060">
    <property type="entry name" value="ACOX_C_alpha1"/>
</dbReference>
<dbReference type="GO" id="GO:0071949">
    <property type="term" value="F:FAD binding"/>
    <property type="evidence" value="ECO:0007669"/>
    <property type="project" value="InterPro"/>
</dbReference>
<dbReference type="InterPro" id="IPR046373">
    <property type="entry name" value="Acyl-CoA_Oxase/DH_mid-dom_sf"/>
</dbReference>
<name>A0A0C9W0C0_SPHS4</name>
<dbReference type="OrthoDB" id="538336at2759"/>
<dbReference type="PANTHER" id="PTHR10909">
    <property type="entry name" value="ELECTRON TRANSPORT OXIDOREDUCTASE"/>
    <property type="match status" value="1"/>
</dbReference>
<dbReference type="InterPro" id="IPR012258">
    <property type="entry name" value="Acyl-CoA_oxidase"/>
</dbReference>
<organism evidence="2 3">
    <name type="scientific">Sphaerobolus stellatus (strain SS14)</name>
    <dbReference type="NCBI Taxonomy" id="990650"/>
    <lineage>
        <taxon>Eukaryota</taxon>
        <taxon>Fungi</taxon>
        <taxon>Dikarya</taxon>
        <taxon>Basidiomycota</taxon>
        <taxon>Agaricomycotina</taxon>
        <taxon>Agaricomycetes</taxon>
        <taxon>Phallomycetidae</taxon>
        <taxon>Geastrales</taxon>
        <taxon>Sphaerobolaceae</taxon>
        <taxon>Sphaerobolus</taxon>
    </lineage>
</organism>
<dbReference type="GO" id="GO:0033540">
    <property type="term" value="P:fatty acid beta-oxidation using acyl-CoA oxidase"/>
    <property type="evidence" value="ECO:0007669"/>
    <property type="project" value="TreeGrafter"/>
</dbReference>
<evidence type="ECO:0000313" key="3">
    <source>
        <dbReference type="Proteomes" id="UP000054279"/>
    </source>
</evidence>
<dbReference type="GO" id="GO:0003997">
    <property type="term" value="F:acyl-CoA oxidase activity"/>
    <property type="evidence" value="ECO:0007669"/>
    <property type="project" value="InterPro"/>
</dbReference>